<reference evidence="1" key="1">
    <citation type="journal article" date="2023" name="Plant J.">
        <title>Genome sequences and population genomics provide insights into the demographic history, inbreeding, and mutation load of two 'living fossil' tree species of Dipteronia.</title>
        <authorList>
            <person name="Feng Y."/>
            <person name="Comes H.P."/>
            <person name="Chen J."/>
            <person name="Zhu S."/>
            <person name="Lu R."/>
            <person name="Zhang X."/>
            <person name="Li P."/>
            <person name="Qiu J."/>
            <person name="Olsen K.M."/>
            <person name="Qiu Y."/>
        </authorList>
    </citation>
    <scope>NUCLEOTIDE SEQUENCE</scope>
    <source>
        <strain evidence="1">KIB01</strain>
    </source>
</reference>
<accession>A0AAD9X696</accession>
<dbReference type="GO" id="GO:0004497">
    <property type="term" value="F:monooxygenase activity"/>
    <property type="evidence" value="ECO:0007669"/>
    <property type="project" value="InterPro"/>
</dbReference>
<dbReference type="InterPro" id="IPR036396">
    <property type="entry name" value="Cyt_P450_sf"/>
</dbReference>
<dbReference type="AlphaFoldDB" id="A0AAD9X696"/>
<dbReference type="Proteomes" id="UP001280121">
    <property type="component" value="Unassembled WGS sequence"/>
</dbReference>
<keyword evidence="2" id="KW-1185">Reference proteome</keyword>
<evidence type="ECO:0008006" key="3">
    <source>
        <dbReference type="Google" id="ProtNLM"/>
    </source>
</evidence>
<gene>
    <name evidence="1" type="ORF">Ddye_013454</name>
</gene>
<protein>
    <recommendedName>
        <fullName evidence="3">Cytochrome P450</fullName>
    </recommendedName>
</protein>
<name>A0AAD9X696_9ROSI</name>
<evidence type="ECO:0000313" key="2">
    <source>
        <dbReference type="Proteomes" id="UP001280121"/>
    </source>
</evidence>
<organism evidence="1 2">
    <name type="scientific">Dipteronia dyeriana</name>
    <dbReference type="NCBI Taxonomy" id="168575"/>
    <lineage>
        <taxon>Eukaryota</taxon>
        <taxon>Viridiplantae</taxon>
        <taxon>Streptophyta</taxon>
        <taxon>Embryophyta</taxon>
        <taxon>Tracheophyta</taxon>
        <taxon>Spermatophyta</taxon>
        <taxon>Magnoliopsida</taxon>
        <taxon>eudicotyledons</taxon>
        <taxon>Gunneridae</taxon>
        <taxon>Pentapetalae</taxon>
        <taxon>rosids</taxon>
        <taxon>malvids</taxon>
        <taxon>Sapindales</taxon>
        <taxon>Sapindaceae</taxon>
        <taxon>Hippocastanoideae</taxon>
        <taxon>Acereae</taxon>
        <taxon>Dipteronia</taxon>
    </lineage>
</organism>
<proteinExistence type="predicted"/>
<sequence>MRASFPITMVFNLSSKLYGLVFEGWSCRWDDRITEDNTIRMVTTFLAAMLAISWCAWLIRKSRAPPSPPGSPVLPVLGSLPLIEPDFHCYFAKLSQIYGPLSSSNWEARFAS</sequence>
<evidence type="ECO:0000313" key="1">
    <source>
        <dbReference type="EMBL" id="KAK2653598.1"/>
    </source>
</evidence>
<dbReference type="EMBL" id="JANJYI010000004">
    <property type="protein sequence ID" value="KAK2653598.1"/>
    <property type="molecule type" value="Genomic_DNA"/>
</dbReference>
<dbReference type="GO" id="GO:0016705">
    <property type="term" value="F:oxidoreductase activity, acting on paired donors, with incorporation or reduction of molecular oxygen"/>
    <property type="evidence" value="ECO:0007669"/>
    <property type="project" value="InterPro"/>
</dbReference>
<dbReference type="PANTHER" id="PTHR47951:SF8">
    <property type="entry name" value="CYTOCHROME P450 93A2-LIKE"/>
    <property type="match status" value="1"/>
</dbReference>
<dbReference type="PANTHER" id="PTHR47951">
    <property type="entry name" value="OS08G0547900 PROTEIN"/>
    <property type="match status" value="1"/>
</dbReference>
<comment type="caution">
    <text evidence="1">The sequence shown here is derived from an EMBL/GenBank/DDBJ whole genome shotgun (WGS) entry which is preliminary data.</text>
</comment>
<dbReference type="SUPFAM" id="SSF48264">
    <property type="entry name" value="Cytochrome P450"/>
    <property type="match status" value="1"/>
</dbReference>
<dbReference type="GO" id="GO:0020037">
    <property type="term" value="F:heme binding"/>
    <property type="evidence" value="ECO:0007669"/>
    <property type="project" value="InterPro"/>
</dbReference>
<dbReference type="GO" id="GO:0005506">
    <property type="term" value="F:iron ion binding"/>
    <property type="evidence" value="ECO:0007669"/>
    <property type="project" value="InterPro"/>
</dbReference>